<gene>
    <name evidence="3" type="ORF">DY000_02048826</name>
</gene>
<accession>A0ABQ7FB99</accession>
<dbReference type="Proteomes" id="UP000266723">
    <property type="component" value="Unassembled WGS sequence"/>
</dbReference>
<proteinExistence type="predicted"/>
<evidence type="ECO:0000313" key="3">
    <source>
        <dbReference type="EMBL" id="KAF3612241.1"/>
    </source>
</evidence>
<protein>
    <recommendedName>
        <fullName evidence="2">Arabidopsis retrotransposon Orf1 C-terminal domain-containing protein</fullName>
    </recommendedName>
</protein>
<reference evidence="3 4" key="1">
    <citation type="journal article" date="2020" name="BMC Genomics">
        <title>Intraspecific diversification of the crop wild relative Brassica cretica Lam. using demographic model selection.</title>
        <authorList>
            <person name="Kioukis A."/>
            <person name="Michalopoulou V.A."/>
            <person name="Briers L."/>
            <person name="Pirintsos S."/>
            <person name="Studholme D.J."/>
            <person name="Pavlidis P."/>
            <person name="Sarris P.F."/>
        </authorList>
    </citation>
    <scope>NUCLEOTIDE SEQUENCE [LARGE SCALE GENOMIC DNA]</scope>
    <source>
        <strain evidence="4">cv. PFS-1207/04</strain>
    </source>
</reference>
<dbReference type="InterPro" id="IPR004312">
    <property type="entry name" value="ATHILA_Orf1_C"/>
</dbReference>
<evidence type="ECO:0000313" key="4">
    <source>
        <dbReference type="Proteomes" id="UP000266723"/>
    </source>
</evidence>
<keyword evidence="4" id="KW-1185">Reference proteome</keyword>
<dbReference type="EMBL" id="QGKV02000297">
    <property type="protein sequence ID" value="KAF3612241.1"/>
    <property type="molecule type" value="Genomic_DNA"/>
</dbReference>
<evidence type="ECO:0000259" key="2">
    <source>
        <dbReference type="Pfam" id="PF03078"/>
    </source>
</evidence>
<feature type="region of interest" description="Disordered" evidence="1">
    <location>
        <begin position="271"/>
        <end position="318"/>
    </location>
</feature>
<evidence type="ECO:0000256" key="1">
    <source>
        <dbReference type="SAM" id="MobiDB-lite"/>
    </source>
</evidence>
<sequence>MGIALLCYQTHELYPDLVRQVLAMAHIGYEHPSVHTYENWSFSFIADEKFWSLSLDKLNEIYEIVDEPKEVAVENNFAPSNAFWDLISNSRFTSRKAYQSQIRNPTLRVIAKMVSNLLFAKDQTSKVTNRELQMLYTGVEDEIRRARAAIPIQPVQTNHGHFGISLQSYAVNSEIEYVDTTYLITCHILRDETTYKFSDKEGNMMYCKLPQTHLTIFSTFENIASCLIRSPLDDDADDATYRRWMVDSQRKNNSLMKRILKAITGGCFGGQERRASEQKQTPQQPHRLVKEPAGSSAVEERLPQNRRTAGRSESGESD</sequence>
<feature type="domain" description="Arabidopsis retrotransposon Orf1 C-terminal" evidence="2">
    <location>
        <begin position="43"/>
        <end position="147"/>
    </location>
</feature>
<name>A0ABQ7FB99_BRACR</name>
<comment type="caution">
    <text evidence="3">The sequence shown here is derived from an EMBL/GenBank/DDBJ whole genome shotgun (WGS) entry which is preliminary data.</text>
</comment>
<dbReference type="Pfam" id="PF03078">
    <property type="entry name" value="ATHILA"/>
    <property type="match status" value="1"/>
</dbReference>
<organism evidence="3 4">
    <name type="scientific">Brassica cretica</name>
    <name type="common">Mustard</name>
    <dbReference type="NCBI Taxonomy" id="69181"/>
    <lineage>
        <taxon>Eukaryota</taxon>
        <taxon>Viridiplantae</taxon>
        <taxon>Streptophyta</taxon>
        <taxon>Embryophyta</taxon>
        <taxon>Tracheophyta</taxon>
        <taxon>Spermatophyta</taxon>
        <taxon>Magnoliopsida</taxon>
        <taxon>eudicotyledons</taxon>
        <taxon>Gunneridae</taxon>
        <taxon>Pentapetalae</taxon>
        <taxon>rosids</taxon>
        <taxon>malvids</taxon>
        <taxon>Brassicales</taxon>
        <taxon>Brassicaceae</taxon>
        <taxon>Brassiceae</taxon>
        <taxon>Brassica</taxon>
    </lineage>
</organism>